<dbReference type="SUPFAM" id="SSF101960">
    <property type="entry name" value="Stabilizer of iron transporter SufD"/>
    <property type="match status" value="1"/>
</dbReference>
<dbReference type="PANTHER" id="PTHR43575:SF1">
    <property type="entry name" value="PROTEIN ABCI7, CHLOROPLASTIC"/>
    <property type="match status" value="1"/>
</dbReference>
<dbReference type="AlphaFoldDB" id="A0A3E2TLC7"/>
<evidence type="ECO:0000313" key="2">
    <source>
        <dbReference type="EMBL" id="RGB78133.1"/>
    </source>
</evidence>
<dbReference type="OrthoDB" id="9803529at2"/>
<dbReference type="InterPro" id="IPR055346">
    <property type="entry name" value="Fe-S_cluster_assembly_SufBD"/>
</dbReference>
<dbReference type="InterPro" id="IPR037284">
    <property type="entry name" value="SUF_FeS_clus_asmbl_SufBD_sf"/>
</dbReference>
<feature type="domain" description="SUF system FeS cluster assembly SufBD core" evidence="1">
    <location>
        <begin position="95"/>
        <end position="321"/>
    </location>
</feature>
<comment type="caution">
    <text evidence="2">The sequence shown here is derived from an EMBL/GenBank/DDBJ whole genome shotgun (WGS) entry which is preliminary data.</text>
</comment>
<dbReference type="Proteomes" id="UP000261011">
    <property type="component" value="Unassembled WGS sequence"/>
</dbReference>
<evidence type="ECO:0000313" key="3">
    <source>
        <dbReference type="Proteomes" id="UP000261011"/>
    </source>
</evidence>
<proteinExistence type="predicted"/>
<protein>
    <submittedName>
        <fullName evidence="2">SufD family Fe-S cluster assembly protein</fullName>
    </submittedName>
</protein>
<dbReference type="RefSeq" id="WP_117520361.1">
    <property type="nucleotide sequence ID" value="NZ_QVEU01000001.1"/>
</dbReference>
<name>A0A3E2TLC7_9FIRM</name>
<dbReference type="PANTHER" id="PTHR43575">
    <property type="entry name" value="PROTEIN ABCI7, CHLOROPLASTIC"/>
    <property type="match status" value="1"/>
</dbReference>
<evidence type="ECO:0000259" key="1">
    <source>
        <dbReference type="Pfam" id="PF01458"/>
    </source>
</evidence>
<dbReference type="GO" id="GO:0016226">
    <property type="term" value="P:iron-sulfur cluster assembly"/>
    <property type="evidence" value="ECO:0007669"/>
    <property type="project" value="InterPro"/>
</dbReference>
<sequence length="350" mass="39180">MSKLNEMRMYTWNSTGLNWVDSDISLGQVERKDYFKSSDTESIKALDEAFKSKVYGISDEVKAENKNFRNFTRTFDIASADKKETEIIELKLDSDNDILVSGIDVNAGEDSTSSYLISAFGEGDNLYLNSQIRANIADKARVKLVVVTNLPEKSINFSSITTILGEESYLDITYIEIGADNSIVNIKNILDGDRAMVRESGVYFKEENQFLDILATNEHNGNDTDSEAMFNGALKDYAHKNWKGVVDLRPGCVSADGKIGDYSMMFSDTVKNKTAPILLCAEKEVAGNHAASVGRLNKEMLFYIMSRGFDKKQAESMMLEATFSKALDKIEDEALKESLKEKVHQMNTRN</sequence>
<dbReference type="InterPro" id="IPR000825">
    <property type="entry name" value="SUF_FeS_clus_asmbl_SufBD_core"/>
</dbReference>
<gene>
    <name evidence="2" type="ORF">DXA39_01390</name>
</gene>
<dbReference type="EMBL" id="QVEU01000001">
    <property type="protein sequence ID" value="RGB78133.1"/>
    <property type="molecule type" value="Genomic_DNA"/>
</dbReference>
<keyword evidence="3" id="KW-1185">Reference proteome</keyword>
<dbReference type="Pfam" id="PF01458">
    <property type="entry name" value="SUFBD_core"/>
    <property type="match status" value="1"/>
</dbReference>
<accession>A0A3E2TLC7</accession>
<organism evidence="2 3">
    <name type="scientific">Anaerococcus nagyae</name>
    <dbReference type="NCBI Taxonomy" id="1755241"/>
    <lineage>
        <taxon>Bacteria</taxon>
        <taxon>Bacillati</taxon>
        <taxon>Bacillota</taxon>
        <taxon>Tissierellia</taxon>
        <taxon>Tissierellales</taxon>
        <taxon>Peptoniphilaceae</taxon>
        <taxon>Anaerococcus</taxon>
    </lineage>
</organism>
<reference evidence="2 3" key="1">
    <citation type="submission" date="2018-08" db="EMBL/GenBank/DDBJ databases">
        <title>A genome reference for cultivated species of the human gut microbiota.</title>
        <authorList>
            <person name="Zou Y."/>
            <person name="Xue W."/>
            <person name="Luo G."/>
        </authorList>
    </citation>
    <scope>NUCLEOTIDE SEQUENCE [LARGE SCALE GENOMIC DNA]</scope>
    <source>
        <strain evidence="2 3">OF01-3</strain>
    </source>
</reference>